<keyword evidence="3" id="KW-1185">Reference proteome</keyword>
<sequence>HSPVESPLFADSPQQRRGGIHQAQPRRQEERSLAKARSLPDPSSQGSASQQLAFRLRCLAAWRWAAASEAMERSHAEELNALQLSARQQAADAAREGELKAWERAVARVSDAELALERSSRTAATRSSEEVSALTCELRAQLLGAETALAAEAERSRLECKLLRDLLAHSEQQLRDGELVQRQ</sequence>
<name>A0A813FE21_POLGL</name>
<accession>A0A813FE21</accession>
<proteinExistence type="predicted"/>
<feature type="non-terminal residue" evidence="2">
    <location>
        <position position="183"/>
    </location>
</feature>
<comment type="caution">
    <text evidence="2">The sequence shown here is derived from an EMBL/GenBank/DDBJ whole genome shotgun (WGS) entry which is preliminary data.</text>
</comment>
<gene>
    <name evidence="2" type="ORF">PGLA1383_LOCUS28860</name>
</gene>
<dbReference type="EMBL" id="CAJNNV010024891">
    <property type="protein sequence ID" value="CAE8611051.1"/>
    <property type="molecule type" value="Genomic_DNA"/>
</dbReference>
<reference evidence="2" key="1">
    <citation type="submission" date="2021-02" db="EMBL/GenBank/DDBJ databases">
        <authorList>
            <person name="Dougan E. K."/>
            <person name="Rhodes N."/>
            <person name="Thang M."/>
            <person name="Chan C."/>
        </authorList>
    </citation>
    <scope>NUCLEOTIDE SEQUENCE</scope>
</reference>
<dbReference type="Proteomes" id="UP000654075">
    <property type="component" value="Unassembled WGS sequence"/>
</dbReference>
<organism evidence="2 3">
    <name type="scientific">Polarella glacialis</name>
    <name type="common">Dinoflagellate</name>
    <dbReference type="NCBI Taxonomy" id="89957"/>
    <lineage>
        <taxon>Eukaryota</taxon>
        <taxon>Sar</taxon>
        <taxon>Alveolata</taxon>
        <taxon>Dinophyceae</taxon>
        <taxon>Suessiales</taxon>
        <taxon>Suessiaceae</taxon>
        <taxon>Polarella</taxon>
    </lineage>
</organism>
<dbReference type="AlphaFoldDB" id="A0A813FE21"/>
<protein>
    <submittedName>
        <fullName evidence="2">Uncharacterized protein</fullName>
    </submittedName>
</protein>
<evidence type="ECO:0000256" key="1">
    <source>
        <dbReference type="SAM" id="MobiDB-lite"/>
    </source>
</evidence>
<evidence type="ECO:0000313" key="2">
    <source>
        <dbReference type="EMBL" id="CAE8611051.1"/>
    </source>
</evidence>
<feature type="region of interest" description="Disordered" evidence="1">
    <location>
        <begin position="1"/>
        <end position="48"/>
    </location>
</feature>
<feature type="non-terminal residue" evidence="2">
    <location>
        <position position="1"/>
    </location>
</feature>
<evidence type="ECO:0000313" key="3">
    <source>
        <dbReference type="Proteomes" id="UP000654075"/>
    </source>
</evidence>